<dbReference type="InterPro" id="IPR016187">
    <property type="entry name" value="CTDL_fold"/>
</dbReference>
<organism evidence="2 3">
    <name type="scientific">Streptomyces wuyuanensis</name>
    <dbReference type="NCBI Taxonomy" id="1196353"/>
    <lineage>
        <taxon>Bacteria</taxon>
        <taxon>Bacillati</taxon>
        <taxon>Actinomycetota</taxon>
        <taxon>Actinomycetes</taxon>
        <taxon>Kitasatosporales</taxon>
        <taxon>Streptomycetaceae</taxon>
        <taxon>Streptomyces</taxon>
    </lineage>
</organism>
<dbReference type="OrthoDB" id="581243at2"/>
<dbReference type="InterPro" id="IPR042095">
    <property type="entry name" value="SUMF_sf"/>
</dbReference>
<feature type="signal peptide" evidence="1">
    <location>
        <begin position="1"/>
        <end position="27"/>
    </location>
</feature>
<dbReference type="GeneID" id="40831818"/>
<protein>
    <recommendedName>
        <fullName evidence="4">Formylglycine-generating enzyme, required for sulfatase activity, contains SUMF1/FGE domain</fullName>
    </recommendedName>
</protein>
<accession>A0A1G9XBD6</accession>
<reference evidence="3" key="1">
    <citation type="submission" date="2016-10" db="EMBL/GenBank/DDBJ databases">
        <authorList>
            <person name="Varghese N."/>
            <person name="Submissions S."/>
        </authorList>
    </citation>
    <scope>NUCLEOTIDE SEQUENCE [LARGE SCALE GENOMIC DNA]</scope>
    <source>
        <strain evidence="3">CGMCC 4.7042</strain>
    </source>
</reference>
<sequence>MRLASPRPRLLKAVAAACVLSAPLAPAATAGTPADEGDRHRAGVVISVTTTRVGAPGNPPVAVVPFTDAVYTDCDAAPETSRGCLTVGAVGYPYEIGRLEITVAQWVAFLNTADPEGRDPFDLYDESESGASWPKYGQVEFSEDARRGRHYAPARPEWADKPYGFADFLDAARLVNSLVNGRILSKSTRTEGGFTYVNYQVRLSPRTERGMYDLDRPDTTRTEDSGFVVPSQNEWVKAAYYDPNGGGTNAYWKYPTNPGVFGDGDATAPSPTVLNPTTGDVTNASTQPLASYRPSGGAAPTWCPAQVPPDDCTTVNPLGLDPTTYAEVYQGSLSTVGQARTTSPWGTLDQGGNAVEWTDTITPPPTGQDFGRVWRRLHGGVSNSAPYQMWPSAVGLQPQDNYFYRHTYPWLGIRIGVIGDLEPEGR</sequence>
<proteinExistence type="predicted"/>
<evidence type="ECO:0000313" key="2">
    <source>
        <dbReference type="EMBL" id="SDM94048.1"/>
    </source>
</evidence>
<gene>
    <name evidence="2" type="ORF">SAMN05444921_115182</name>
</gene>
<dbReference type="Gene3D" id="3.90.1580.10">
    <property type="entry name" value="paralog of FGE (formylglycine-generating enzyme)"/>
    <property type="match status" value="1"/>
</dbReference>
<name>A0A1G9XBD6_9ACTN</name>
<dbReference type="RefSeq" id="WP_093657713.1">
    <property type="nucleotide sequence ID" value="NZ_FNHI01000015.1"/>
</dbReference>
<dbReference type="AlphaFoldDB" id="A0A1G9XBD6"/>
<evidence type="ECO:0000256" key="1">
    <source>
        <dbReference type="SAM" id="SignalP"/>
    </source>
</evidence>
<evidence type="ECO:0000313" key="3">
    <source>
        <dbReference type="Proteomes" id="UP000199063"/>
    </source>
</evidence>
<dbReference type="EMBL" id="FNHI01000015">
    <property type="protein sequence ID" value="SDM94048.1"/>
    <property type="molecule type" value="Genomic_DNA"/>
</dbReference>
<feature type="chain" id="PRO_5011518387" description="Formylglycine-generating enzyme, required for sulfatase activity, contains SUMF1/FGE domain" evidence="1">
    <location>
        <begin position="28"/>
        <end position="426"/>
    </location>
</feature>
<dbReference type="SUPFAM" id="SSF56436">
    <property type="entry name" value="C-type lectin-like"/>
    <property type="match status" value="1"/>
</dbReference>
<dbReference type="STRING" id="1196353.SAMN05444921_115182"/>
<keyword evidence="1" id="KW-0732">Signal</keyword>
<dbReference type="Proteomes" id="UP000199063">
    <property type="component" value="Unassembled WGS sequence"/>
</dbReference>
<keyword evidence="3" id="KW-1185">Reference proteome</keyword>
<evidence type="ECO:0008006" key="4">
    <source>
        <dbReference type="Google" id="ProtNLM"/>
    </source>
</evidence>